<evidence type="ECO:0000313" key="3">
    <source>
        <dbReference type="Proteomes" id="UP000002770"/>
    </source>
</evidence>
<dbReference type="PANTHER" id="PTHR45642">
    <property type="entry name" value="GDSL ESTERASE/LIPASE EXL3"/>
    <property type="match status" value="1"/>
</dbReference>
<dbReference type="RefSeq" id="WP_006869049.1">
    <property type="nucleotide sequence ID" value="NZ_JH413793.1"/>
</dbReference>
<dbReference type="SUPFAM" id="SSF52266">
    <property type="entry name" value="SGNH hydrolase"/>
    <property type="match status" value="1"/>
</dbReference>
<dbReference type="OrthoDB" id="5292073at2"/>
<feature type="chain" id="PRO_5003521277" evidence="1">
    <location>
        <begin position="36"/>
        <end position="364"/>
    </location>
</feature>
<feature type="signal peptide" evidence="1">
    <location>
        <begin position="1"/>
        <end position="35"/>
    </location>
</feature>
<protein>
    <submittedName>
        <fullName evidence="2">Uncharacterized protein</fullName>
    </submittedName>
</protein>
<organism evidence="2 3">
    <name type="scientific">Legionella drancourtii LLAP12</name>
    <dbReference type="NCBI Taxonomy" id="658187"/>
    <lineage>
        <taxon>Bacteria</taxon>
        <taxon>Pseudomonadati</taxon>
        <taxon>Pseudomonadota</taxon>
        <taxon>Gammaproteobacteria</taxon>
        <taxon>Legionellales</taxon>
        <taxon>Legionellaceae</taxon>
        <taxon>Legionella</taxon>
    </lineage>
</organism>
<keyword evidence="1" id="KW-0732">Signal</keyword>
<reference evidence="2 3" key="1">
    <citation type="journal article" date="2011" name="BMC Genomics">
        <title>Insight into cross-talk between intra-amoebal pathogens.</title>
        <authorList>
            <person name="Gimenez G."/>
            <person name="Bertelli C."/>
            <person name="Moliner C."/>
            <person name="Robert C."/>
            <person name="Raoult D."/>
            <person name="Fournier P.E."/>
            <person name="Greub G."/>
        </authorList>
    </citation>
    <scope>NUCLEOTIDE SEQUENCE [LARGE SCALE GENOMIC DNA]</scope>
    <source>
        <strain evidence="2 3">LLAP12</strain>
    </source>
</reference>
<gene>
    <name evidence="2" type="ORF">LDG_5058</name>
</gene>
<dbReference type="PANTHER" id="PTHR45642:SF141">
    <property type="entry name" value="SECRETED EFFECTOR PROTEIN SSEJ"/>
    <property type="match status" value="1"/>
</dbReference>
<accession>G9EIQ2</accession>
<evidence type="ECO:0000256" key="1">
    <source>
        <dbReference type="SAM" id="SignalP"/>
    </source>
</evidence>
<dbReference type="eggNOG" id="COG3240">
    <property type="taxonomic scope" value="Bacteria"/>
</dbReference>
<sequence>MFTKVEKMAVQVKTHLCIFVCMFSICSIVPNVAQAIPFSAISQVYFFGDSLTDSGFNNNFTALNGFPTKAPTFTTYEGYTWSQYVARDIKGYPLPPPQGPFPVSNQLDKITNNTTPLTSSSFGTVIPDLTGIDYACGGSRTNANPGFDLLWAPSLHQQIQNYLSTAPQQLDPNAMYFVWSGANDLLTALSQRPLPTQVQFLQVADATTTAIVNEVALLSARGAKRIVVMSLPNVGSTPLINGLALQLGDPTFPASVKNISFIFDSLLNQKLGLLMMRYPVKILYFDTYTALDNLIANAKLGLPSVIGGQAFYFTNYSTPVCGNASAILCPNTSNGYIFADTVHPTDMAHRALSLEVERRIQSWS</sequence>
<dbReference type="EMBL" id="JH413793">
    <property type="protein sequence ID" value="EHL32820.1"/>
    <property type="molecule type" value="Genomic_DNA"/>
</dbReference>
<dbReference type="HOGENOM" id="CLU_015101_3_2_6"/>
<keyword evidence="3" id="KW-1185">Reference proteome</keyword>
<dbReference type="GO" id="GO:0016788">
    <property type="term" value="F:hydrolase activity, acting on ester bonds"/>
    <property type="evidence" value="ECO:0007669"/>
    <property type="project" value="InterPro"/>
</dbReference>
<dbReference type="STRING" id="658187.LDG_5058"/>
<dbReference type="Gene3D" id="3.40.50.1110">
    <property type="entry name" value="SGNH hydrolase"/>
    <property type="match status" value="1"/>
</dbReference>
<dbReference type="InterPro" id="IPR036514">
    <property type="entry name" value="SGNH_hydro_sf"/>
</dbReference>
<proteinExistence type="predicted"/>
<name>G9EIQ2_9GAMM</name>
<dbReference type="InterPro" id="IPR050592">
    <property type="entry name" value="GDSL_lipolytic_enzyme"/>
</dbReference>
<dbReference type="Proteomes" id="UP000002770">
    <property type="component" value="Unassembled WGS sequence"/>
</dbReference>
<dbReference type="InParanoid" id="G9EIQ2"/>
<evidence type="ECO:0000313" key="2">
    <source>
        <dbReference type="EMBL" id="EHL32820.1"/>
    </source>
</evidence>
<dbReference type="InterPro" id="IPR001087">
    <property type="entry name" value="GDSL"/>
</dbReference>
<dbReference type="AlphaFoldDB" id="G9EIQ2"/>
<dbReference type="Pfam" id="PF00657">
    <property type="entry name" value="Lipase_GDSL"/>
    <property type="match status" value="1"/>
</dbReference>